<dbReference type="RefSeq" id="WP_329075184.1">
    <property type="nucleotide sequence ID" value="NZ_CP108849.2"/>
</dbReference>
<evidence type="ECO:0000313" key="4">
    <source>
        <dbReference type="EMBL" id="WUX51521.1"/>
    </source>
</evidence>
<dbReference type="InterPro" id="IPR036052">
    <property type="entry name" value="TrpB-like_PALP_sf"/>
</dbReference>
<dbReference type="CDD" id="cd01561">
    <property type="entry name" value="CBS_like"/>
    <property type="match status" value="1"/>
</dbReference>
<dbReference type="InterPro" id="IPR050214">
    <property type="entry name" value="Cys_Synth/Cystath_Beta-Synth"/>
</dbReference>
<dbReference type="SUPFAM" id="SSF53686">
    <property type="entry name" value="Tryptophan synthase beta subunit-like PLP-dependent enzymes"/>
    <property type="match status" value="1"/>
</dbReference>
<dbReference type="Pfam" id="PF00291">
    <property type="entry name" value="PALP"/>
    <property type="match status" value="1"/>
</dbReference>
<sequence length="389" mass="41668">MRPHTPTVPTRPLFPRTGSLRAVTPQATHSLSGLVGNTPMLRVGEPFAPAGRGFWAKLEGFNPGGIKDRPGLYMVERARARGELTPGGRIIESTSGTLGLGLALAGIVHGHPVTLVTDPGLEPSMTRLLTAYGAEVDVVREPHPTGGWQQARRERVARLLERQPGSWCPDQYNNPDNTAAYTPLALELASQLGHIDTLVCSVGTGGHSAGISRVLRQLYPQLRVVGVDTIGSTIFGQPARTRLMRGLGSSIHPRNVAYENFDEAHWVAPSEAVWTCRRLATSHYATGGWSVGAVALVAGWLARTAPADSRIVAVFPDGPQRYLGTVYDDEYCAAYGLLDSAPAAEPEVIGRPDEKEVTRWTRCAEVVDPLTPTGVQAVDAANSPEVSAR</sequence>
<accession>A0ABZ1ZYU7</accession>
<evidence type="ECO:0000313" key="5">
    <source>
        <dbReference type="Proteomes" id="UP001432209"/>
    </source>
</evidence>
<protein>
    <submittedName>
        <fullName evidence="4">PLP-dependent cysteine synthase family protein</fullName>
    </submittedName>
</protein>
<dbReference type="Proteomes" id="UP001432209">
    <property type="component" value="Chromosome"/>
</dbReference>
<feature type="domain" description="Tryptophan synthase beta chain-like PALP" evidence="3">
    <location>
        <begin position="32"/>
        <end position="317"/>
    </location>
</feature>
<evidence type="ECO:0000256" key="1">
    <source>
        <dbReference type="ARBA" id="ARBA00001933"/>
    </source>
</evidence>
<reference evidence="4" key="1">
    <citation type="submission" date="2022-10" db="EMBL/GenBank/DDBJ databases">
        <title>The complete genomes of actinobacterial strains from the NBC collection.</title>
        <authorList>
            <person name="Joergensen T.S."/>
            <person name="Alvarez Arevalo M."/>
            <person name="Sterndorff E.B."/>
            <person name="Faurdal D."/>
            <person name="Vuksanovic O."/>
            <person name="Mourched A.-S."/>
            <person name="Charusanti P."/>
            <person name="Shaw S."/>
            <person name="Blin K."/>
            <person name="Weber T."/>
        </authorList>
    </citation>
    <scope>NUCLEOTIDE SEQUENCE</scope>
    <source>
        <strain evidence="4">NBC_01432</strain>
    </source>
</reference>
<gene>
    <name evidence="4" type="ORF">OG442_08225</name>
</gene>
<keyword evidence="2" id="KW-0663">Pyridoxal phosphate</keyword>
<name>A0ABZ1ZYU7_STRNV</name>
<evidence type="ECO:0000259" key="3">
    <source>
        <dbReference type="Pfam" id="PF00291"/>
    </source>
</evidence>
<organism evidence="4 5">
    <name type="scientific">Streptomyces niveus</name>
    <name type="common">Streptomyces spheroides</name>
    <dbReference type="NCBI Taxonomy" id="193462"/>
    <lineage>
        <taxon>Bacteria</taxon>
        <taxon>Bacillati</taxon>
        <taxon>Actinomycetota</taxon>
        <taxon>Actinomycetes</taxon>
        <taxon>Kitasatosporales</taxon>
        <taxon>Streptomycetaceae</taxon>
        <taxon>Streptomyces</taxon>
    </lineage>
</organism>
<dbReference type="Gene3D" id="3.40.50.1100">
    <property type="match status" value="2"/>
</dbReference>
<keyword evidence="5" id="KW-1185">Reference proteome</keyword>
<dbReference type="PANTHER" id="PTHR10314">
    <property type="entry name" value="CYSTATHIONINE BETA-SYNTHASE"/>
    <property type="match status" value="1"/>
</dbReference>
<proteinExistence type="predicted"/>
<dbReference type="InterPro" id="IPR001926">
    <property type="entry name" value="TrpB-like_PALP"/>
</dbReference>
<dbReference type="EMBL" id="CP109495">
    <property type="protein sequence ID" value="WUX51521.1"/>
    <property type="molecule type" value="Genomic_DNA"/>
</dbReference>
<evidence type="ECO:0000256" key="2">
    <source>
        <dbReference type="ARBA" id="ARBA00022898"/>
    </source>
</evidence>
<comment type="cofactor">
    <cofactor evidence="1">
        <name>pyridoxal 5'-phosphate</name>
        <dbReference type="ChEBI" id="CHEBI:597326"/>
    </cofactor>
</comment>